<protein>
    <submittedName>
        <fullName evidence="2">SCP-like protein</fullName>
    </submittedName>
</protein>
<organism evidence="2 3">
    <name type="scientific">Oesophagostomum dentatum</name>
    <name type="common">Nodular worm</name>
    <dbReference type="NCBI Taxonomy" id="61180"/>
    <lineage>
        <taxon>Eukaryota</taxon>
        <taxon>Metazoa</taxon>
        <taxon>Ecdysozoa</taxon>
        <taxon>Nematoda</taxon>
        <taxon>Chromadorea</taxon>
        <taxon>Rhabditida</taxon>
        <taxon>Rhabditina</taxon>
        <taxon>Rhabditomorpha</taxon>
        <taxon>Strongyloidea</taxon>
        <taxon>Strongylidae</taxon>
        <taxon>Oesophagostomum</taxon>
    </lineage>
</organism>
<dbReference type="OrthoDB" id="5874910at2759"/>
<feature type="non-terminal residue" evidence="2">
    <location>
        <position position="1"/>
    </location>
</feature>
<evidence type="ECO:0000259" key="1">
    <source>
        <dbReference type="Pfam" id="PF00188"/>
    </source>
</evidence>
<evidence type="ECO:0000313" key="3">
    <source>
        <dbReference type="Proteomes" id="UP000053660"/>
    </source>
</evidence>
<dbReference type="Gene3D" id="3.40.33.10">
    <property type="entry name" value="CAP"/>
    <property type="match status" value="1"/>
</dbReference>
<gene>
    <name evidence="2" type="ORF">OESDEN_18585</name>
</gene>
<keyword evidence="3" id="KW-1185">Reference proteome</keyword>
<dbReference type="EMBL" id="KN586247">
    <property type="protein sequence ID" value="KHJ81727.1"/>
    <property type="molecule type" value="Genomic_DNA"/>
</dbReference>
<feature type="non-terminal residue" evidence="2">
    <location>
        <position position="129"/>
    </location>
</feature>
<dbReference type="CDD" id="cd05380">
    <property type="entry name" value="CAP_euk"/>
    <property type="match status" value="1"/>
</dbReference>
<dbReference type="InterPro" id="IPR035940">
    <property type="entry name" value="CAP_sf"/>
</dbReference>
<evidence type="ECO:0000313" key="2">
    <source>
        <dbReference type="EMBL" id="KHJ81727.1"/>
    </source>
</evidence>
<proteinExistence type="predicted"/>
<dbReference type="InterPro" id="IPR014044">
    <property type="entry name" value="CAP_dom"/>
</dbReference>
<sequence>CDNTALKMTDANRQIFHDYLNEIRGKVAAGTAPNYKNQLLPAAKNMYKLLYDCNMELELQTEVDKCTGEATLTDYAQNMMRFSYANVSTLTPTKYLPTAMQAWYDPVIYYGLTNEENRYNDERLFTFAN</sequence>
<dbReference type="SUPFAM" id="SSF55797">
    <property type="entry name" value="PR-1-like"/>
    <property type="match status" value="1"/>
</dbReference>
<feature type="domain" description="SCP" evidence="1">
    <location>
        <begin position="18"/>
        <end position="115"/>
    </location>
</feature>
<dbReference type="Proteomes" id="UP000053660">
    <property type="component" value="Unassembled WGS sequence"/>
</dbReference>
<dbReference type="Pfam" id="PF00188">
    <property type="entry name" value="CAP"/>
    <property type="match status" value="1"/>
</dbReference>
<dbReference type="AlphaFoldDB" id="A0A0B1SDX6"/>
<name>A0A0B1SDX6_OESDE</name>
<accession>A0A0B1SDX6</accession>
<reference evidence="2 3" key="1">
    <citation type="submission" date="2014-03" db="EMBL/GenBank/DDBJ databases">
        <title>Draft genome of the hookworm Oesophagostomum dentatum.</title>
        <authorList>
            <person name="Mitreva M."/>
        </authorList>
    </citation>
    <scope>NUCLEOTIDE SEQUENCE [LARGE SCALE GENOMIC DNA]</scope>
    <source>
        <strain evidence="2 3">OD-Hann</strain>
    </source>
</reference>